<dbReference type="SMART" id="SM00066">
    <property type="entry name" value="GAL4"/>
    <property type="match status" value="1"/>
</dbReference>
<dbReference type="Proteomes" id="UP001586593">
    <property type="component" value="Unassembled WGS sequence"/>
</dbReference>
<dbReference type="PROSITE" id="PS00463">
    <property type="entry name" value="ZN2_CY6_FUNGAL_1"/>
    <property type="match status" value="1"/>
</dbReference>
<evidence type="ECO:0000313" key="5">
    <source>
        <dbReference type="EMBL" id="KAL1866129.1"/>
    </source>
</evidence>
<keyword evidence="2" id="KW-0479">Metal-binding</keyword>
<dbReference type="PANTHER" id="PTHR31001:SF85">
    <property type="entry name" value="ZN(II)2CYS6 TRANSCRIPTION FACTOR (EUROFUNG)"/>
    <property type="match status" value="1"/>
</dbReference>
<dbReference type="SUPFAM" id="SSF57701">
    <property type="entry name" value="Zn2/Cys6 DNA-binding domain"/>
    <property type="match status" value="1"/>
</dbReference>
<dbReference type="InterPro" id="IPR036864">
    <property type="entry name" value="Zn2-C6_fun-type_DNA-bd_sf"/>
</dbReference>
<dbReference type="Pfam" id="PF04082">
    <property type="entry name" value="Fungal_trans"/>
    <property type="match status" value="1"/>
</dbReference>
<protein>
    <recommendedName>
        <fullName evidence="4">Zn(2)-C6 fungal-type domain-containing protein</fullName>
    </recommendedName>
</protein>
<keyword evidence="6" id="KW-1185">Reference proteome</keyword>
<comment type="subcellular location">
    <subcellularLocation>
        <location evidence="1">Nucleus</location>
    </subcellularLocation>
</comment>
<dbReference type="InterPro" id="IPR007219">
    <property type="entry name" value="XnlR_reg_dom"/>
</dbReference>
<name>A0ABR3WRT8_9PEZI</name>
<dbReference type="Gene3D" id="4.10.240.10">
    <property type="entry name" value="Zn(2)-C6 fungal-type DNA-binding domain"/>
    <property type="match status" value="1"/>
</dbReference>
<evidence type="ECO:0000256" key="3">
    <source>
        <dbReference type="ARBA" id="ARBA00023242"/>
    </source>
</evidence>
<dbReference type="InterPro" id="IPR050613">
    <property type="entry name" value="Sec_Metabolite_Reg"/>
</dbReference>
<reference evidence="5 6" key="1">
    <citation type="journal article" date="2024" name="Commun. Biol.">
        <title>Comparative genomic analysis of thermophilic fungi reveals convergent evolutionary adaptations and gene losses.</title>
        <authorList>
            <person name="Steindorff A.S."/>
            <person name="Aguilar-Pontes M.V."/>
            <person name="Robinson A.J."/>
            <person name="Andreopoulos B."/>
            <person name="LaButti K."/>
            <person name="Kuo A."/>
            <person name="Mondo S."/>
            <person name="Riley R."/>
            <person name="Otillar R."/>
            <person name="Haridas S."/>
            <person name="Lipzen A."/>
            <person name="Grimwood J."/>
            <person name="Schmutz J."/>
            <person name="Clum A."/>
            <person name="Reid I.D."/>
            <person name="Moisan M.C."/>
            <person name="Butler G."/>
            <person name="Nguyen T.T.M."/>
            <person name="Dewar K."/>
            <person name="Conant G."/>
            <person name="Drula E."/>
            <person name="Henrissat B."/>
            <person name="Hansel C."/>
            <person name="Singer S."/>
            <person name="Hutchinson M.I."/>
            <person name="de Vries R.P."/>
            <person name="Natvig D.O."/>
            <person name="Powell A.J."/>
            <person name="Tsang A."/>
            <person name="Grigoriev I.V."/>
        </authorList>
    </citation>
    <scope>NUCLEOTIDE SEQUENCE [LARGE SCALE GENOMIC DNA]</scope>
    <source>
        <strain evidence="5 6">ATCC 24622</strain>
    </source>
</reference>
<dbReference type="PROSITE" id="PS50048">
    <property type="entry name" value="ZN2_CY6_FUNGAL_2"/>
    <property type="match status" value="1"/>
</dbReference>
<comment type="caution">
    <text evidence="5">The sequence shown here is derived from an EMBL/GenBank/DDBJ whole genome shotgun (WGS) entry which is preliminary data.</text>
</comment>
<dbReference type="CDD" id="cd12148">
    <property type="entry name" value="fungal_TF_MHR"/>
    <property type="match status" value="1"/>
</dbReference>
<evidence type="ECO:0000256" key="2">
    <source>
        <dbReference type="ARBA" id="ARBA00022723"/>
    </source>
</evidence>
<dbReference type="EMBL" id="JAZHXJ010000274">
    <property type="protein sequence ID" value="KAL1866129.1"/>
    <property type="molecule type" value="Genomic_DNA"/>
</dbReference>
<evidence type="ECO:0000313" key="6">
    <source>
        <dbReference type="Proteomes" id="UP001586593"/>
    </source>
</evidence>
<dbReference type="InterPro" id="IPR001138">
    <property type="entry name" value="Zn2Cys6_DnaBD"/>
</dbReference>
<gene>
    <name evidence="5" type="ORF">VTK73DRAFT_4874</name>
</gene>
<dbReference type="PANTHER" id="PTHR31001">
    <property type="entry name" value="UNCHARACTERIZED TRANSCRIPTIONAL REGULATORY PROTEIN"/>
    <property type="match status" value="1"/>
</dbReference>
<keyword evidence="3" id="KW-0539">Nucleus</keyword>
<organism evidence="5 6">
    <name type="scientific">Phialemonium thermophilum</name>
    <dbReference type="NCBI Taxonomy" id="223376"/>
    <lineage>
        <taxon>Eukaryota</taxon>
        <taxon>Fungi</taxon>
        <taxon>Dikarya</taxon>
        <taxon>Ascomycota</taxon>
        <taxon>Pezizomycotina</taxon>
        <taxon>Sordariomycetes</taxon>
        <taxon>Sordariomycetidae</taxon>
        <taxon>Cephalothecales</taxon>
        <taxon>Cephalothecaceae</taxon>
        <taxon>Phialemonium</taxon>
    </lineage>
</organism>
<sequence length="658" mass="74932">MAPPHLETRPEGPHRYACSLCSRRKVKCDKGDPCSNCRKAQSRCSYEAPAAYRPRKRAQDESLLARLAAYEDLMRKHNVDFSSLAATWVASGFEVKPKHMAAHYPVATTHLGAIPSCHTSPIHQSHNTRTNEERCLWFNLSPELKSPPIQTLAHPKVLLSNDSPSSFALISLHDWSEFHRQHPEPRHIYRFWQIFVEKVNPLIKVVHVPTLQQRILDASWEPSSIPTSLSVLLFTIYSLAVTAISEDECRSSFGESRSALLGRYRALAFQGLVTANFLITKDFEVLQALFLFLVGDPDSEFTATLTAVAVRLGQKMGLHRLDDADCRLPFFQKEMSIRLWWQICGLDGRCRAQSNLRTKLPTTDVANVRLPLNVNDADLHPNMTEPPTESNGPTEMLCVLIKVQVTHWLRSSPTAAKIMDGIFRGTTEGRTSTEHEDKLIEEIRSIYHERYLRNLDRSIPLHDLAHVLADLAIARMRFKLHHPTWRIATLGTAAPLTPEESDLVFESALTSLEMIDKGVRSPFSPWLFTHLTTNFQMDAYIYVLSDLRRRFSGERVVLAWRLIEDLYDNHPELIDDAENSFFTALGDLTLEAWEARQKELSRNTAQRELELTPSFIQRLQTSRQNLTNIGVGLSAAVDAHGLDSLNLDWEYWKEFIQL</sequence>
<feature type="domain" description="Zn(2)-C6 fungal-type" evidence="4">
    <location>
        <begin position="17"/>
        <end position="46"/>
    </location>
</feature>
<evidence type="ECO:0000256" key="1">
    <source>
        <dbReference type="ARBA" id="ARBA00004123"/>
    </source>
</evidence>
<proteinExistence type="predicted"/>
<dbReference type="CDD" id="cd00067">
    <property type="entry name" value="GAL4"/>
    <property type="match status" value="1"/>
</dbReference>
<accession>A0ABR3WRT8</accession>
<evidence type="ECO:0000259" key="4">
    <source>
        <dbReference type="PROSITE" id="PS50048"/>
    </source>
</evidence>
<dbReference type="Pfam" id="PF00172">
    <property type="entry name" value="Zn_clus"/>
    <property type="match status" value="1"/>
</dbReference>